<gene>
    <name evidence="4" type="ORF">ACFQ4P_11225</name>
</gene>
<dbReference type="Pfam" id="PF01476">
    <property type="entry name" value="LysM"/>
    <property type="match status" value="2"/>
</dbReference>
<organism evidence="4 5">
    <name type="scientific">Lacticaseibacillus mingshuiensis</name>
    <dbReference type="NCBI Taxonomy" id="2799574"/>
    <lineage>
        <taxon>Bacteria</taxon>
        <taxon>Bacillati</taxon>
        <taxon>Bacillota</taxon>
        <taxon>Bacilli</taxon>
        <taxon>Lactobacillales</taxon>
        <taxon>Lactobacillaceae</taxon>
        <taxon>Lacticaseibacillus</taxon>
    </lineage>
</organism>
<dbReference type="RefSeq" id="WP_203628225.1">
    <property type="nucleotide sequence ID" value="NZ_BOLQ01000020.1"/>
</dbReference>
<accession>A0ABW4CIT9</accession>
<feature type="domain" description="LysM" evidence="3">
    <location>
        <begin position="35"/>
        <end position="79"/>
    </location>
</feature>
<feature type="region of interest" description="Disordered" evidence="1">
    <location>
        <begin position="150"/>
        <end position="185"/>
    </location>
</feature>
<dbReference type="InterPro" id="IPR018392">
    <property type="entry name" value="LysM"/>
</dbReference>
<sequence>MKNKPMTFLFATAVTLGATALFGTRQQVSASTQAGSYVVKAGDTLSAIAATQPTTVHQLTAANALKDQNLIVVGQTLQLTSSKATAVAKTTATPNTYTVKSGDTLSAIATSTGVTQATLISLNHISNPNLIYVGEKLQLTAPAKTTGTQASAQTTASANATTQTSSTATTTTTTGTATTAKTSTASTSATTSAGTYKLTFYDPAVLGSSLGYSGVAANLSVFPRGTKLKITLSDGTTWIRTVNDTGTFAASNPRQLDVAMPSSSIPSAGVLYATVEVIG</sequence>
<evidence type="ECO:0000256" key="1">
    <source>
        <dbReference type="SAM" id="MobiDB-lite"/>
    </source>
</evidence>
<keyword evidence="2" id="KW-0732">Signal</keyword>
<feature type="signal peptide" evidence="2">
    <location>
        <begin position="1"/>
        <end position="20"/>
    </location>
</feature>
<feature type="domain" description="LysM" evidence="3">
    <location>
        <begin position="95"/>
        <end position="139"/>
    </location>
</feature>
<feature type="chain" id="PRO_5046597421" evidence="2">
    <location>
        <begin position="21"/>
        <end position="279"/>
    </location>
</feature>
<reference evidence="5" key="1">
    <citation type="journal article" date="2019" name="Int. J. Syst. Evol. Microbiol.">
        <title>The Global Catalogue of Microorganisms (GCM) 10K type strain sequencing project: providing services to taxonomists for standard genome sequencing and annotation.</title>
        <authorList>
            <consortium name="The Broad Institute Genomics Platform"/>
            <consortium name="The Broad Institute Genome Sequencing Center for Infectious Disease"/>
            <person name="Wu L."/>
            <person name="Ma J."/>
        </authorList>
    </citation>
    <scope>NUCLEOTIDE SEQUENCE [LARGE SCALE GENOMIC DNA]</scope>
    <source>
        <strain evidence="5">CCM 8980</strain>
    </source>
</reference>
<dbReference type="Gene3D" id="3.10.350.10">
    <property type="entry name" value="LysM domain"/>
    <property type="match status" value="2"/>
</dbReference>
<evidence type="ECO:0000313" key="5">
    <source>
        <dbReference type="Proteomes" id="UP001597196"/>
    </source>
</evidence>
<keyword evidence="5" id="KW-1185">Reference proteome</keyword>
<proteinExistence type="predicted"/>
<evidence type="ECO:0000256" key="2">
    <source>
        <dbReference type="SAM" id="SignalP"/>
    </source>
</evidence>
<evidence type="ECO:0000313" key="4">
    <source>
        <dbReference type="EMBL" id="MFD1430810.1"/>
    </source>
</evidence>
<dbReference type="PANTHER" id="PTHR33734">
    <property type="entry name" value="LYSM DOMAIN-CONTAINING GPI-ANCHORED PROTEIN 2"/>
    <property type="match status" value="1"/>
</dbReference>
<evidence type="ECO:0000259" key="3">
    <source>
        <dbReference type="PROSITE" id="PS51782"/>
    </source>
</evidence>
<name>A0ABW4CIT9_9LACO</name>
<dbReference type="PANTHER" id="PTHR33734:SF22">
    <property type="entry name" value="MEMBRANE-BOUND LYTIC MUREIN TRANSGLYCOSYLASE D"/>
    <property type="match status" value="1"/>
</dbReference>
<dbReference type="PROSITE" id="PS51782">
    <property type="entry name" value="LYSM"/>
    <property type="match status" value="2"/>
</dbReference>
<dbReference type="EMBL" id="JBHTOC010000017">
    <property type="protein sequence ID" value="MFD1430810.1"/>
    <property type="molecule type" value="Genomic_DNA"/>
</dbReference>
<dbReference type="CDD" id="cd00118">
    <property type="entry name" value="LysM"/>
    <property type="match status" value="2"/>
</dbReference>
<dbReference type="SMART" id="SM00257">
    <property type="entry name" value="LysM"/>
    <property type="match status" value="2"/>
</dbReference>
<comment type="caution">
    <text evidence="4">The sequence shown here is derived from an EMBL/GenBank/DDBJ whole genome shotgun (WGS) entry which is preliminary data.</text>
</comment>
<dbReference type="InterPro" id="IPR036779">
    <property type="entry name" value="LysM_dom_sf"/>
</dbReference>
<dbReference type="SUPFAM" id="SSF54106">
    <property type="entry name" value="LysM domain"/>
    <property type="match status" value="2"/>
</dbReference>
<dbReference type="Proteomes" id="UP001597196">
    <property type="component" value="Unassembled WGS sequence"/>
</dbReference>
<protein>
    <submittedName>
        <fullName evidence="4">LysM peptidoglycan-binding domain-containing protein</fullName>
    </submittedName>
</protein>